<name>A0A380MXR7_9GAMM</name>
<keyword evidence="2" id="KW-1185">Reference proteome</keyword>
<dbReference type="Proteomes" id="UP000254575">
    <property type="component" value="Unassembled WGS sequence"/>
</dbReference>
<dbReference type="OrthoDB" id="7066936at2"/>
<gene>
    <name evidence="1" type="ORF">NCTC10717_01360</name>
</gene>
<dbReference type="AlphaFoldDB" id="A0A380MXR7"/>
<dbReference type="EMBL" id="UHIA01000004">
    <property type="protein sequence ID" value="SUO97072.1"/>
    <property type="molecule type" value="Genomic_DNA"/>
</dbReference>
<protein>
    <submittedName>
        <fullName evidence="1">Uncharacterized protein</fullName>
    </submittedName>
</protein>
<organism evidence="1 2">
    <name type="scientific">Suttonella indologenes</name>
    <dbReference type="NCBI Taxonomy" id="13276"/>
    <lineage>
        <taxon>Bacteria</taxon>
        <taxon>Pseudomonadati</taxon>
        <taxon>Pseudomonadota</taxon>
        <taxon>Gammaproteobacteria</taxon>
        <taxon>Cardiobacteriales</taxon>
        <taxon>Cardiobacteriaceae</taxon>
        <taxon>Suttonella</taxon>
    </lineage>
</organism>
<dbReference type="RefSeq" id="WP_115218550.1">
    <property type="nucleotide sequence ID" value="NZ_UHIA01000004.1"/>
</dbReference>
<evidence type="ECO:0000313" key="1">
    <source>
        <dbReference type="EMBL" id="SUO97072.1"/>
    </source>
</evidence>
<reference evidence="1 2" key="1">
    <citation type="submission" date="2018-06" db="EMBL/GenBank/DDBJ databases">
        <authorList>
            <consortium name="Pathogen Informatics"/>
            <person name="Doyle S."/>
        </authorList>
    </citation>
    <scope>NUCLEOTIDE SEQUENCE [LARGE SCALE GENOMIC DNA]</scope>
    <source>
        <strain evidence="1 2">NCTC10717</strain>
    </source>
</reference>
<accession>A0A380MXR7</accession>
<sequence>MSLLDSFLSKAPKLEWQRLKNNDKNLPPLYRSAVFGGWLISNGYEGGLTFIPDPKHQWDGHSYPIID</sequence>
<proteinExistence type="predicted"/>
<evidence type="ECO:0000313" key="2">
    <source>
        <dbReference type="Proteomes" id="UP000254575"/>
    </source>
</evidence>